<evidence type="ECO:0000256" key="7">
    <source>
        <dbReference type="SAM" id="Phobius"/>
    </source>
</evidence>
<feature type="transmembrane region" description="Helical" evidence="7">
    <location>
        <begin position="662"/>
        <end position="690"/>
    </location>
</feature>
<keyword evidence="5 7" id="KW-0472">Membrane</keyword>
<feature type="compositionally biased region" description="Basic and acidic residues" evidence="6">
    <location>
        <begin position="1"/>
        <end position="13"/>
    </location>
</feature>
<feature type="compositionally biased region" description="Gly residues" evidence="6">
    <location>
        <begin position="753"/>
        <end position="767"/>
    </location>
</feature>
<dbReference type="SUPFAM" id="SSF82866">
    <property type="entry name" value="Multidrug efflux transporter AcrB transmembrane domain"/>
    <property type="match status" value="2"/>
</dbReference>
<dbReference type="Pfam" id="PF03176">
    <property type="entry name" value="MMPL"/>
    <property type="match status" value="2"/>
</dbReference>
<proteinExistence type="predicted"/>
<feature type="transmembrane region" description="Helical" evidence="7">
    <location>
        <begin position="702"/>
        <end position="725"/>
    </location>
</feature>
<reference evidence="10" key="1">
    <citation type="journal article" date="2019" name="Int. J. Syst. Evol. Microbiol.">
        <title>The Global Catalogue of Microorganisms (GCM) 10K type strain sequencing project: providing services to taxonomists for standard genome sequencing and annotation.</title>
        <authorList>
            <consortium name="The Broad Institute Genomics Platform"/>
            <consortium name="The Broad Institute Genome Sequencing Center for Infectious Disease"/>
            <person name="Wu L."/>
            <person name="Ma J."/>
        </authorList>
    </citation>
    <scope>NUCLEOTIDE SEQUENCE [LARGE SCALE GENOMIC DNA]</scope>
    <source>
        <strain evidence="10">CGMCC 4.7275</strain>
    </source>
</reference>
<evidence type="ECO:0000256" key="4">
    <source>
        <dbReference type="ARBA" id="ARBA00022989"/>
    </source>
</evidence>
<comment type="caution">
    <text evidence="9">The sequence shown here is derived from an EMBL/GenBank/DDBJ whole genome shotgun (WGS) entry which is preliminary data.</text>
</comment>
<keyword evidence="4 7" id="KW-1133">Transmembrane helix</keyword>
<protein>
    <submittedName>
        <fullName evidence="9">Exporter</fullName>
    </submittedName>
</protein>
<keyword evidence="10" id="KW-1185">Reference proteome</keyword>
<comment type="subcellular location">
    <subcellularLocation>
        <location evidence="1">Cell membrane</location>
        <topology evidence="1">Multi-pass membrane protein</topology>
    </subcellularLocation>
</comment>
<feature type="transmembrane region" description="Helical" evidence="7">
    <location>
        <begin position="259"/>
        <end position="278"/>
    </location>
</feature>
<evidence type="ECO:0000313" key="10">
    <source>
        <dbReference type="Proteomes" id="UP000660265"/>
    </source>
</evidence>
<accession>A0ABQ2DY48</accession>
<keyword evidence="2" id="KW-1003">Cell membrane</keyword>
<name>A0ABQ2DY48_9ACTN</name>
<feature type="region of interest" description="Disordered" evidence="6">
    <location>
        <begin position="1"/>
        <end position="26"/>
    </location>
</feature>
<keyword evidence="3 7" id="KW-0812">Transmembrane</keyword>
<evidence type="ECO:0000256" key="3">
    <source>
        <dbReference type="ARBA" id="ARBA00022692"/>
    </source>
</evidence>
<feature type="domain" description="Membrane transport protein MMPL" evidence="8">
    <location>
        <begin position="95"/>
        <end position="396"/>
    </location>
</feature>
<dbReference type="PANTHER" id="PTHR33406:SF13">
    <property type="entry name" value="MEMBRANE PROTEIN YDFJ"/>
    <property type="match status" value="1"/>
</dbReference>
<feature type="transmembrane region" description="Helical" evidence="7">
    <location>
        <begin position="307"/>
        <end position="327"/>
    </location>
</feature>
<organism evidence="9 10">
    <name type="scientific">Streptomyces camponoticapitis</name>
    <dbReference type="NCBI Taxonomy" id="1616125"/>
    <lineage>
        <taxon>Bacteria</taxon>
        <taxon>Bacillati</taxon>
        <taxon>Actinomycetota</taxon>
        <taxon>Actinomycetes</taxon>
        <taxon>Kitasatosporales</taxon>
        <taxon>Streptomycetaceae</taxon>
        <taxon>Streptomyces</taxon>
    </lineage>
</organism>
<feature type="transmembrane region" description="Helical" evidence="7">
    <location>
        <begin position="555"/>
        <end position="572"/>
    </location>
</feature>
<evidence type="ECO:0000256" key="2">
    <source>
        <dbReference type="ARBA" id="ARBA00022475"/>
    </source>
</evidence>
<dbReference type="EMBL" id="BMMV01000001">
    <property type="protein sequence ID" value="GGJ76415.1"/>
    <property type="molecule type" value="Genomic_DNA"/>
</dbReference>
<feature type="transmembrane region" description="Helical" evidence="7">
    <location>
        <begin position="214"/>
        <end position="247"/>
    </location>
</feature>
<sequence>MLRRIKSEPERAGRAGRAGPGEDTPRAGLVEAIAGWSAGHRTAAIAGWLLLVVVAVMSTSFLPGEQVGATDPGEAGRGQRMVSELDAGDSIRENVMVRPRAGADPAAGRAATEDLVAALRAMPDAVRDVGSPLAAHGGRWVSEDGTADLVTFEVLGPDAEFEAHYEAASTAVKDVERQHTDARVDQAGDSSLSSAVDDGIKDDMKRAETTSLPLTVVILLVVFGSLIAAGIPLLLAATAVAGAFGLLDTLGRWVPFNSAASAIVLLIGMAVGIDYSLFHLRRVREERAAGRPVGEALRIASRTSGHAVVVSGLTVMVCMTGLLFTGVDVFKGLTLGTVLVVGLAVLGSVTVLPALVAALGDRVDMGRIPWLGRRRTAAGRSRVWTAVAEKVVRRPLLTGGTAALLLALMALPAFGMHLQDATQIQSLPRGVSAAADAGARMQRVFPGAATPARVVVSDDSPEVRAAVDALHERAARSDGALREPITTAPVGGALVVRVPLAGAGTDAESGRALEFLRERALPATVGAVRGTEVAVAGRTAMPYDFTRQVTARTPLVFAFVLVLAFVLLAVAFRSLALPLVSIALNLLSIGAAYGVLVAVFQGGRLESVLDFNAYGGVVSWLPLFMFVILFGLSMDYHIFILSRIRERWTGSPGGPEGRREAIVGGIAASAGVVTSAAAIMIGVFSVFTTLSAIEYKMLGTGMAVAILVDATVVRGVLLPAALALLGDRAWTLPGRGRGGGRGSSAVGHETGPETGGETGPETGGDGTGRQRYGPSTTRA</sequence>
<dbReference type="InterPro" id="IPR004869">
    <property type="entry name" value="MMPL_dom"/>
</dbReference>
<evidence type="ECO:0000256" key="5">
    <source>
        <dbReference type="ARBA" id="ARBA00023136"/>
    </source>
</evidence>
<dbReference type="RefSeq" id="WP_189105525.1">
    <property type="nucleotide sequence ID" value="NZ_BMMV01000001.1"/>
</dbReference>
<dbReference type="Proteomes" id="UP000660265">
    <property type="component" value="Unassembled WGS sequence"/>
</dbReference>
<feature type="region of interest" description="Disordered" evidence="6">
    <location>
        <begin position="735"/>
        <end position="779"/>
    </location>
</feature>
<gene>
    <name evidence="9" type="ORF">GCM10011583_04700</name>
</gene>
<feature type="transmembrane region" description="Helical" evidence="7">
    <location>
        <begin position="333"/>
        <end position="359"/>
    </location>
</feature>
<evidence type="ECO:0000313" key="9">
    <source>
        <dbReference type="EMBL" id="GGJ76415.1"/>
    </source>
</evidence>
<evidence type="ECO:0000259" key="8">
    <source>
        <dbReference type="Pfam" id="PF03176"/>
    </source>
</evidence>
<dbReference type="PANTHER" id="PTHR33406">
    <property type="entry name" value="MEMBRANE PROTEIN MJ1562-RELATED"/>
    <property type="match status" value="1"/>
</dbReference>
<feature type="transmembrane region" description="Helical" evidence="7">
    <location>
        <begin position="620"/>
        <end position="641"/>
    </location>
</feature>
<feature type="transmembrane region" description="Helical" evidence="7">
    <location>
        <begin position="579"/>
        <end position="600"/>
    </location>
</feature>
<evidence type="ECO:0000256" key="1">
    <source>
        <dbReference type="ARBA" id="ARBA00004651"/>
    </source>
</evidence>
<dbReference type="Gene3D" id="1.20.1640.10">
    <property type="entry name" value="Multidrug efflux transporter AcrB transmembrane domain"/>
    <property type="match status" value="2"/>
</dbReference>
<dbReference type="InterPro" id="IPR050545">
    <property type="entry name" value="Mycobact_MmpL"/>
</dbReference>
<feature type="domain" description="Membrane transport protein MMPL" evidence="8">
    <location>
        <begin position="456"/>
        <end position="737"/>
    </location>
</feature>
<evidence type="ECO:0000256" key="6">
    <source>
        <dbReference type="SAM" id="MobiDB-lite"/>
    </source>
</evidence>
<feature type="transmembrane region" description="Helical" evidence="7">
    <location>
        <begin position="396"/>
        <end position="418"/>
    </location>
</feature>